<protein>
    <submittedName>
        <fullName evidence="2">Putative DNA primase/helicase</fullName>
    </submittedName>
</protein>
<proteinExistence type="predicted"/>
<organism evidence="2 3">
    <name type="scientific">Pseudorhodobacter antarcticus</name>
    <dbReference type="NCBI Taxonomy" id="1077947"/>
    <lineage>
        <taxon>Bacteria</taxon>
        <taxon>Pseudomonadati</taxon>
        <taxon>Pseudomonadota</taxon>
        <taxon>Alphaproteobacteria</taxon>
        <taxon>Rhodobacterales</taxon>
        <taxon>Paracoccaceae</taxon>
        <taxon>Pseudorhodobacter</taxon>
    </lineage>
</organism>
<reference evidence="2 3" key="1">
    <citation type="submission" date="2016-10" db="EMBL/GenBank/DDBJ databases">
        <authorList>
            <person name="de Groot N.N."/>
        </authorList>
    </citation>
    <scope>NUCLEOTIDE SEQUENCE [LARGE SCALE GENOMIC DNA]</scope>
    <source>
        <strain evidence="2 3">CGMCC 1.10836</strain>
    </source>
</reference>
<dbReference type="AlphaFoldDB" id="A0A1H8M0W7"/>
<name>A0A1H8M0W7_9RHOB</name>
<keyword evidence="3" id="KW-1185">Reference proteome</keyword>
<evidence type="ECO:0000313" key="3">
    <source>
        <dbReference type="Proteomes" id="UP000183002"/>
    </source>
</evidence>
<keyword evidence="2" id="KW-0378">Hydrolase</keyword>
<accession>A0A1H8M0W7</accession>
<dbReference type="Proteomes" id="UP000183002">
    <property type="component" value="Unassembled WGS sequence"/>
</dbReference>
<keyword evidence="2" id="KW-0067">ATP-binding</keyword>
<gene>
    <name evidence="2" type="ORF">SAMN05216227_10484</name>
</gene>
<evidence type="ECO:0000313" key="2">
    <source>
        <dbReference type="EMBL" id="SEO11064.1"/>
    </source>
</evidence>
<feature type="domain" description="DUF927" evidence="1">
    <location>
        <begin position="19"/>
        <end position="301"/>
    </location>
</feature>
<evidence type="ECO:0000259" key="1">
    <source>
        <dbReference type="Pfam" id="PF06048"/>
    </source>
</evidence>
<keyword evidence="2" id="KW-0347">Helicase</keyword>
<dbReference type="OrthoDB" id="784829at2"/>
<dbReference type="GO" id="GO:0004386">
    <property type="term" value="F:helicase activity"/>
    <property type="evidence" value="ECO:0007669"/>
    <property type="project" value="UniProtKB-KW"/>
</dbReference>
<sequence>MTGPAMIVKTDFAPLPRGFQLRPNGIFREVSGSEGKTEWIWLCSHLCVLALPRDPSGTGWGRLVEVIDPDGRLHCWAIPARMFAGDGAEVRAGLLDRGINLASGRPARDALIDLLQRWQPPARAITADRFGWVDETYKAFLCGDGRVIGAGDVVYQNENTPVAATEMTAAGTIEGWREAVAAQCDGNPLMIVAVSLAFAGPLLEPLELDGGGIHLRGASSRGKSTVQRVAVSVWGSPRLLNSWRATANGLEGVAAASNSTLLALDELAEISGREAGAAAYMLANGTGKSRANRTGSARAAARWRIMVLSSGEITLADKMAEAGARPAAGQAVRLLDVAADSREHGAFDNLHGACGGAAFADRLRTATATHYGTAGTAFVAAFLDNRDAATKTAREAMASFRNLAALRFDLKGEGQSVRATDRLGIIAAAGELATAWGLTRWAPGAAIDAALDVLGGWIEGRGGSGPAEYREAVERVRAFLVAHGDARFEPVTKASDTRPVNNRAGWREGPTFYIAADTWKEIHKGADPSRAARYLHDAGFLTPGEGKNLAVKAPRSIEGRPRVYVVNADILGAGDD</sequence>
<dbReference type="InterPro" id="IPR009270">
    <property type="entry name" value="DUF927"/>
</dbReference>
<dbReference type="Pfam" id="PF06048">
    <property type="entry name" value="DUF927"/>
    <property type="match status" value="1"/>
</dbReference>
<keyword evidence="2" id="KW-0547">Nucleotide-binding</keyword>
<dbReference type="STRING" id="1077947.SAMN05216227_10484"/>
<dbReference type="EMBL" id="FOCO01000048">
    <property type="protein sequence ID" value="SEO11064.1"/>
    <property type="molecule type" value="Genomic_DNA"/>
</dbReference>